<keyword evidence="1" id="KW-0479">Metal-binding</keyword>
<dbReference type="Gene3D" id="3.30.420.10">
    <property type="entry name" value="Ribonuclease H-like superfamily/Ribonuclease H"/>
    <property type="match status" value="1"/>
</dbReference>
<keyword evidence="1" id="KW-0862">Zinc</keyword>
<feature type="compositionally biased region" description="Basic and acidic residues" evidence="2">
    <location>
        <begin position="102"/>
        <end position="111"/>
    </location>
</feature>
<dbReference type="InterPro" id="IPR036875">
    <property type="entry name" value="Znf_CCHC_sf"/>
</dbReference>
<dbReference type="InterPro" id="IPR001584">
    <property type="entry name" value="Integrase_cat-core"/>
</dbReference>
<accession>A0ABQ4ZYT8</accession>
<dbReference type="EMBL" id="BQNB010011812">
    <property type="protein sequence ID" value="GJS95474.1"/>
    <property type="molecule type" value="Genomic_DNA"/>
</dbReference>
<feature type="domain" description="Integrase catalytic" evidence="4">
    <location>
        <begin position="182"/>
        <end position="276"/>
    </location>
</feature>
<name>A0ABQ4ZYT8_9ASTR</name>
<comment type="caution">
    <text evidence="5">The sequence shown here is derived from an EMBL/GenBank/DDBJ whole genome shotgun (WGS) entry which is preliminary data.</text>
</comment>
<reference evidence="5" key="1">
    <citation type="journal article" date="2022" name="Int. J. Mol. Sci.">
        <title>Draft Genome of Tanacetum Coccineum: Genomic Comparison of Closely Related Tanacetum-Family Plants.</title>
        <authorList>
            <person name="Yamashiro T."/>
            <person name="Shiraishi A."/>
            <person name="Nakayama K."/>
            <person name="Satake H."/>
        </authorList>
    </citation>
    <scope>NUCLEOTIDE SEQUENCE</scope>
</reference>
<keyword evidence="1" id="KW-0863">Zinc-finger</keyword>
<evidence type="ECO:0000313" key="6">
    <source>
        <dbReference type="Proteomes" id="UP001151760"/>
    </source>
</evidence>
<dbReference type="InterPro" id="IPR012337">
    <property type="entry name" value="RNaseH-like_sf"/>
</dbReference>
<proteinExistence type="predicted"/>
<protein>
    <submittedName>
        <fullName evidence="5">Retrotransposon protein, putative, ty1-copia subclass</fullName>
    </submittedName>
</protein>
<feature type="domain" description="CCHC-type" evidence="3">
    <location>
        <begin position="127"/>
        <end position="142"/>
    </location>
</feature>
<dbReference type="InterPro" id="IPR001878">
    <property type="entry name" value="Znf_CCHC"/>
</dbReference>
<organism evidence="5 6">
    <name type="scientific">Tanacetum coccineum</name>
    <dbReference type="NCBI Taxonomy" id="301880"/>
    <lineage>
        <taxon>Eukaryota</taxon>
        <taxon>Viridiplantae</taxon>
        <taxon>Streptophyta</taxon>
        <taxon>Embryophyta</taxon>
        <taxon>Tracheophyta</taxon>
        <taxon>Spermatophyta</taxon>
        <taxon>Magnoliopsida</taxon>
        <taxon>eudicotyledons</taxon>
        <taxon>Gunneridae</taxon>
        <taxon>Pentapetalae</taxon>
        <taxon>asterids</taxon>
        <taxon>campanulids</taxon>
        <taxon>Asterales</taxon>
        <taxon>Asteraceae</taxon>
        <taxon>Asteroideae</taxon>
        <taxon>Anthemideae</taxon>
        <taxon>Anthemidinae</taxon>
        <taxon>Tanacetum</taxon>
    </lineage>
</organism>
<reference evidence="5" key="2">
    <citation type="submission" date="2022-01" db="EMBL/GenBank/DDBJ databases">
        <authorList>
            <person name="Yamashiro T."/>
            <person name="Shiraishi A."/>
            <person name="Satake H."/>
            <person name="Nakayama K."/>
        </authorList>
    </citation>
    <scope>NUCLEOTIDE SEQUENCE</scope>
</reference>
<dbReference type="InterPro" id="IPR036397">
    <property type="entry name" value="RNaseH_sf"/>
</dbReference>
<evidence type="ECO:0000259" key="3">
    <source>
        <dbReference type="PROSITE" id="PS50158"/>
    </source>
</evidence>
<evidence type="ECO:0000313" key="5">
    <source>
        <dbReference type="EMBL" id="GJS95474.1"/>
    </source>
</evidence>
<dbReference type="PANTHER" id="PTHR42648">
    <property type="entry name" value="TRANSPOSASE, PUTATIVE-RELATED"/>
    <property type="match status" value="1"/>
</dbReference>
<gene>
    <name evidence="5" type="ORF">Tco_0802442</name>
</gene>
<dbReference type="PROSITE" id="PS50994">
    <property type="entry name" value="INTEGRASE"/>
    <property type="match status" value="1"/>
</dbReference>
<evidence type="ECO:0000256" key="1">
    <source>
        <dbReference type="PROSITE-ProRule" id="PRU00047"/>
    </source>
</evidence>
<dbReference type="Proteomes" id="UP001151760">
    <property type="component" value="Unassembled WGS sequence"/>
</dbReference>
<dbReference type="InterPro" id="IPR039537">
    <property type="entry name" value="Retrotran_Ty1/copia-like"/>
</dbReference>
<dbReference type="Gene3D" id="4.10.60.10">
    <property type="entry name" value="Zinc finger, CCHC-type"/>
    <property type="match status" value="1"/>
</dbReference>
<dbReference type="SUPFAM" id="SSF53098">
    <property type="entry name" value="Ribonuclease H-like"/>
    <property type="match status" value="1"/>
</dbReference>
<evidence type="ECO:0000256" key="2">
    <source>
        <dbReference type="SAM" id="MobiDB-lite"/>
    </source>
</evidence>
<evidence type="ECO:0000259" key="4">
    <source>
        <dbReference type="PROSITE" id="PS50994"/>
    </source>
</evidence>
<feature type="region of interest" description="Disordered" evidence="2">
    <location>
        <begin position="95"/>
        <end position="123"/>
    </location>
</feature>
<dbReference type="SUPFAM" id="SSF57756">
    <property type="entry name" value="Retrovirus zinc finger-like domains"/>
    <property type="match status" value="1"/>
</dbReference>
<dbReference type="PANTHER" id="PTHR42648:SF27">
    <property type="entry name" value="RNA-DIRECTED DNA POLYMERASE"/>
    <property type="match status" value="1"/>
</dbReference>
<sequence>MAYKVNFHGVRDKIKSIKINCINHINFVSLIDSPAVQMAYSYVLPQDLNVDLIMNGLTSNFAGFVKNYNMHNMGKTIGELHALLIEYEKGLPKKAATPQGEGKGKGKDKSVIPKPKNPKNMAKDDACHHCKEVGHCKRNCPSYLAELIKKKKQVGTANSSGKIIRKPFPYRAERATDLLGQIHIDVCGEYISQKFKDYLKACGIFQQLTPPYTPQHNGVSERINRTLLDMVRSMMNLITLSLSFWDYALETAIRILNMVPTKKVDKTPYELCSWRNLISQEVSGRAVELEEIQDVDTSPSENTSKIPIEVKGFEPPQEEVVPVRRMDTSKRGYIPMQERLDLNKTQGASTPEEVTSSFEWEALLDWKSSKQSTTAMSATEAEYIATSEAAMEAVWIRKFISGLGIIPTINEPIKMFCDNSAALLIVNEPGSSVWTTDTTIEDTLRSRMLRIGEIYVNVVVKYYIIDI</sequence>
<dbReference type="PROSITE" id="PS50158">
    <property type="entry name" value="ZF_CCHC"/>
    <property type="match status" value="1"/>
</dbReference>
<dbReference type="CDD" id="cd09272">
    <property type="entry name" value="RNase_HI_RT_Ty1"/>
    <property type="match status" value="1"/>
</dbReference>
<keyword evidence="6" id="KW-1185">Reference proteome</keyword>